<proteinExistence type="predicted"/>
<gene>
    <name evidence="2" type="ORF">F751_1801</name>
</gene>
<dbReference type="Pfam" id="PF10274">
    <property type="entry name" value="ParcG"/>
    <property type="match status" value="1"/>
</dbReference>
<dbReference type="KEGG" id="apro:F751_1801"/>
<dbReference type="eggNOG" id="KOG3961">
    <property type="taxonomic scope" value="Eukaryota"/>
</dbReference>
<name>A0A087SGR8_AUXPR</name>
<dbReference type="PANTHER" id="PTHR21207:SF2">
    <property type="entry name" value="PARKIN COREGULATED GENE PROTEIN"/>
    <property type="match status" value="1"/>
</dbReference>
<dbReference type="AlphaFoldDB" id="A0A087SGR8"/>
<dbReference type="PANTHER" id="PTHR21207">
    <property type="entry name" value="PARKIN COREGULATED GENE PROTEIN PARK2 COREGULATED"/>
    <property type="match status" value="1"/>
</dbReference>
<accession>A0A087SGR8</accession>
<keyword evidence="3" id="KW-1185">Reference proteome</keyword>
<reference evidence="2 3" key="1">
    <citation type="journal article" date="2014" name="BMC Genomics">
        <title>Oil accumulation mechanisms of the oleaginous microalga Chlorella protothecoides revealed through its genome, transcriptomes, and proteomes.</title>
        <authorList>
            <person name="Gao C."/>
            <person name="Wang Y."/>
            <person name="Shen Y."/>
            <person name="Yan D."/>
            <person name="He X."/>
            <person name="Dai J."/>
            <person name="Wu Q."/>
        </authorList>
    </citation>
    <scope>NUCLEOTIDE SEQUENCE [LARGE SCALE GENOMIC DNA]</scope>
    <source>
        <strain evidence="2 3">0710</strain>
    </source>
</reference>
<protein>
    <submittedName>
        <fullName evidence="2">Parkin coregulatedproteinprotein-like protein</fullName>
    </submittedName>
</protein>
<sequence length="271" mass="28985">MVLAPCFDPIRVSRPSPDQYLRKGGGQPLLGATTRDTPATPSPALRGPGVGSAAPPPLRASQGTHSLRFRRLYQRADLPIAVEQDRPGRTGLRWTQPLDQLDVPALLPIFVDGLIEEQEPYRMLAEAGTTALIARGGEAVPQCIPHLIVPLKAALSSDRPRTVLRALSTLRALALSSPAAGVALLGYHRHLLPVLDRRGRGVVATAGPHACVPALHPAGYMHHARCPGASIAGSGHEMQDAVWQTLGTLDATAGRDALRSIQYFIPVYHRI</sequence>
<dbReference type="RefSeq" id="XP_011397810.1">
    <property type="nucleotide sequence ID" value="XM_011399508.1"/>
</dbReference>
<dbReference type="GO" id="GO:0051879">
    <property type="term" value="F:Hsp90 protein binding"/>
    <property type="evidence" value="ECO:0007669"/>
    <property type="project" value="TreeGrafter"/>
</dbReference>
<evidence type="ECO:0000256" key="1">
    <source>
        <dbReference type="SAM" id="MobiDB-lite"/>
    </source>
</evidence>
<dbReference type="STRING" id="3075.A0A087SGR8"/>
<dbReference type="EMBL" id="KL662111">
    <property type="protein sequence ID" value="KFM24922.1"/>
    <property type="molecule type" value="Genomic_DNA"/>
</dbReference>
<evidence type="ECO:0000313" key="2">
    <source>
        <dbReference type="EMBL" id="KFM24922.1"/>
    </source>
</evidence>
<evidence type="ECO:0000313" key="3">
    <source>
        <dbReference type="Proteomes" id="UP000028924"/>
    </source>
</evidence>
<organism evidence="2 3">
    <name type="scientific">Auxenochlorella protothecoides</name>
    <name type="common">Green microalga</name>
    <name type="synonym">Chlorella protothecoides</name>
    <dbReference type="NCBI Taxonomy" id="3075"/>
    <lineage>
        <taxon>Eukaryota</taxon>
        <taxon>Viridiplantae</taxon>
        <taxon>Chlorophyta</taxon>
        <taxon>core chlorophytes</taxon>
        <taxon>Trebouxiophyceae</taxon>
        <taxon>Chlorellales</taxon>
        <taxon>Chlorellaceae</taxon>
        <taxon>Auxenochlorella</taxon>
    </lineage>
</organism>
<feature type="region of interest" description="Disordered" evidence="1">
    <location>
        <begin position="14"/>
        <end position="61"/>
    </location>
</feature>
<dbReference type="GeneID" id="23613192"/>
<dbReference type="Proteomes" id="UP000028924">
    <property type="component" value="Unassembled WGS sequence"/>
</dbReference>
<dbReference type="OrthoDB" id="5954824at2759"/>
<dbReference type="InterPro" id="IPR019399">
    <property type="entry name" value="Parkin_co-regulated_protein"/>
</dbReference>
<dbReference type="GO" id="GO:0030544">
    <property type="term" value="F:Hsp70 protein binding"/>
    <property type="evidence" value="ECO:0007669"/>
    <property type="project" value="TreeGrafter"/>
</dbReference>